<keyword evidence="3" id="KW-0274">FAD</keyword>
<reference evidence="8" key="1">
    <citation type="submission" date="2021-11" db="EMBL/GenBank/DDBJ databases">
        <authorList>
            <consortium name="Genoscope - CEA"/>
            <person name="William W."/>
        </authorList>
    </citation>
    <scope>NUCLEOTIDE SEQUENCE</scope>
</reference>
<dbReference type="AlphaFoldDB" id="A0A8J2WNP7"/>
<organism evidence="8 9">
    <name type="scientific">Pelagomonas calceolata</name>
    <dbReference type="NCBI Taxonomy" id="35677"/>
    <lineage>
        <taxon>Eukaryota</taxon>
        <taxon>Sar</taxon>
        <taxon>Stramenopiles</taxon>
        <taxon>Ochrophyta</taxon>
        <taxon>Pelagophyceae</taxon>
        <taxon>Pelagomonadales</taxon>
        <taxon>Pelagomonadaceae</taxon>
        <taxon>Pelagomonas</taxon>
    </lineage>
</organism>
<gene>
    <name evidence="8" type="ORF">PECAL_4P17910</name>
</gene>
<dbReference type="InterPro" id="IPR002938">
    <property type="entry name" value="FAD-bd"/>
</dbReference>
<dbReference type="GO" id="GO:0071949">
    <property type="term" value="F:FAD binding"/>
    <property type="evidence" value="ECO:0007669"/>
    <property type="project" value="InterPro"/>
</dbReference>
<dbReference type="Proteomes" id="UP000789595">
    <property type="component" value="Unassembled WGS sequence"/>
</dbReference>
<keyword evidence="9" id="KW-1185">Reference proteome</keyword>
<protein>
    <recommendedName>
        <fullName evidence="7">FAD-binding domain-containing protein</fullName>
    </recommendedName>
</protein>
<dbReference type="Gene3D" id="3.50.50.60">
    <property type="entry name" value="FAD/NAD(P)-binding domain"/>
    <property type="match status" value="1"/>
</dbReference>
<keyword evidence="5" id="KW-0560">Oxidoreductase</keyword>
<keyword evidence="6" id="KW-0503">Monooxygenase</keyword>
<evidence type="ECO:0000256" key="3">
    <source>
        <dbReference type="ARBA" id="ARBA00022827"/>
    </source>
</evidence>
<dbReference type="PANTHER" id="PTHR46028:SF2">
    <property type="entry name" value="KYNURENINE 3-MONOOXYGENASE"/>
    <property type="match status" value="1"/>
</dbReference>
<evidence type="ECO:0000256" key="5">
    <source>
        <dbReference type="ARBA" id="ARBA00023002"/>
    </source>
</evidence>
<keyword evidence="4" id="KW-0521">NADP</keyword>
<dbReference type="InterPro" id="IPR036188">
    <property type="entry name" value="FAD/NAD-bd_sf"/>
</dbReference>
<dbReference type="EMBL" id="CAKKNE010000004">
    <property type="protein sequence ID" value="CAH0374505.1"/>
    <property type="molecule type" value="Genomic_DNA"/>
</dbReference>
<sequence>MVLSPTVAKRSFCPAQALPRTRCRRVRARAARLRAHMRCHCILLLAVVRGLSPGTAPLQGLRAAIVGGGASGLLLAHRLLDAGCTVKIFEGRADPRSSDALEGRAYALGLGLRGRTAIRSCDEELWQQVKGAGFGSDRFTIHLPFGAIDLRKPDPSREPSVLIYQTALCGALLDELERRHASDRLRMIFERKVEDVDPLTGAVDGETFDLVAGCDGVNSATRGAIAERCPGFDVERIELPGSLKVVRLSSMPAPLAPDAVHLVPGKGGLAAFLEPTKDGACALLSWRPSEEDPGTITDADAARLLLADSFALIGAAFNTTAVGEQFVRQNSSRAATIRCNAYTYGRVALLGDAAHSTGGASGQGCNSALQDAAALADALIKTSGDVVGALETYAAARLPEGHALLDLSVGPKGALRRARFGLSAVTSSLLSKLGIGEPPLQTLLTTSLEPFAEIRRRRDSTFGKFPSAEDFAQMRAKATAPTPPRDGRKTVRYARNPWDPPEAEEYYEVRFSPPRSFTYEGLGSTAAQAEAGVTTTHRCSSLMEANALARRVLARMPSLAIATFKITSDSVRLLDAAARAPVADAADEWVGDYSDVLKNAASAPVPGSAPVSSDDDRQAVWDDMLQDLAEREAAEARTDVDEQWSAYLRSLQVTREIDAVMIGGENGPAPCPLCNGKGVRVMFGKESKCEWCDGQGFVDEGAV</sequence>
<evidence type="ECO:0000256" key="2">
    <source>
        <dbReference type="ARBA" id="ARBA00022630"/>
    </source>
</evidence>
<dbReference type="PANTHER" id="PTHR46028">
    <property type="entry name" value="KYNURENINE 3-MONOOXYGENASE"/>
    <property type="match status" value="1"/>
</dbReference>
<dbReference type="SUPFAM" id="SSF51905">
    <property type="entry name" value="FAD/NAD(P)-binding domain"/>
    <property type="match status" value="1"/>
</dbReference>
<proteinExistence type="predicted"/>
<dbReference type="OrthoDB" id="655030at2759"/>
<evidence type="ECO:0000256" key="1">
    <source>
        <dbReference type="ARBA" id="ARBA00001974"/>
    </source>
</evidence>
<keyword evidence="2" id="KW-0285">Flavoprotein</keyword>
<dbReference type="GO" id="GO:0070189">
    <property type="term" value="P:kynurenine metabolic process"/>
    <property type="evidence" value="ECO:0007669"/>
    <property type="project" value="TreeGrafter"/>
</dbReference>
<accession>A0A8J2WNP7</accession>
<dbReference type="Pfam" id="PF01494">
    <property type="entry name" value="FAD_binding_3"/>
    <property type="match status" value="1"/>
</dbReference>
<feature type="domain" description="FAD-binding" evidence="7">
    <location>
        <begin position="63"/>
        <end position="406"/>
    </location>
</feature>
<evidence type="ECO:0000256" key="6">
    <source>
        <dbReference type="ARBA" id="ARBA00023033"/>
    </source>
</evidence>
<comment type="cofactor">
    <cofactor evidence="1">
        <name>FAD</name>
        <dbReference type="ChEBI" id="CHEBI:57692"/>
    </cofactor>
</comment>
<name>A0A8J2WNP7_9STRA</name>
<dbReference type="PRINTS" id="PR00420">
    <property type="entry name" value="RNGMNOXGNASE"/>
</dbReference>
<evidence type="ECO:0000256" key="4">
    <source>
        <dbReference type="ARBA" id="ARBA00022857"/>
    </source>
</evidence>
<comment type="caution">
    <text evidence="8">The sequence shown here is derived from an EMBL/GenBank/DDBJ whole genome shotgun (WGS) entry which is preliminary data.</text>
</comment>
<dbReference type="GO" id="GO:0004502">
    <property type="term" value="F:kynurenine 3-monooxygenase activity"/>
    <property type="evidence" value="ECO:0007669"/>
    <property type="project" value="TreeGrafter"/>
</dbReference>
<evidence type="ECO:0000259" key="7">
    <source>
        <dbReference type="Pfam" id="PF01494"/>
    </source>
</evidence>
<evidence type="ECO:0000313" key="8">
    <source>
        <dbReference type="EMBL" id="CAH0374505.1"/>
    </source>
</evidence>
<evidence type="ECO:0000313" key="9">
    <source>
        <dbReference type="Proteomes" id="UP000789595"/>
    </source>
</evidence>